<proteinExistence type="predicted"/>
<protein>
    <submittedName>
        <fullName evidence="1">Uncharacterized protein</fullName>
    </submittedName>
</protein>
<gene>
    <name evidence="1" type="ORF">A3Q24_05590</name>
</gene>
<name>A0A267M6D0_LACJH</name>
<organism evidence="1 2">
    <name type="scientific">Lactobacillus johnsonii</name>
    <dbReference type="NCBI Taxonomy" id="33959"/>
    <lineage>
        <taxon>Bacteria</taxon>
        <taxon>Bacillati</taxon>
        <taxon>Bacillota</taxon>
        <taxon>Bacilli</taxon>
        <taxon>Lactobacillales</taxon>
        <taxon>Lactobacillaceae</taxon>
        <taxon>Lactobacillus</taxon>
    </lineage>
</organism>
<dbReference type="RefSeq" id="WP_095182836.1">
    <property type="nucleotide sequence ID" value="NZ_NIBD01000028.1"/>
</dbReference>
<dbReference type="AlphaFoldDB" id="A0A267M6D0"/>
<accession>A0A267M6D0</accession>
<sequence>MTDKEYLETYKYIELNDQMLVKSLVNCDLHHAAQAMQNTADLLSVLGISSATPLTGVVKLKLRVDELLNKMTSERALYNYVIKKDEEEK</sequence>
<dbReference type="Proteomes" id="UP000216008">
    <property type="component" value="Unassembled WGS sequence"/>
</dbReference>
<dbReference type="EMBL" id="NIBD01000028">
    <property type="protein sequence ID" value="PAB55156.1"/>
    <property type="molecule type" value="Genomic_DNA"/>
</dbReference>
<reference evidence="1 2" key="1">
    <citation type="submission" date="2017-05" db="EMBL/GenBank/DDBJ databases">
        <title>Lactobacillus johnsonii from commercial turkeys.</title>
        <authorList>
            <person name="Johnson T.J."/>
            <person name="Youmans B."/>
        </authorList>
    </citation>
    <scope>NUCLEOTIDE SEQUENCE [LARGE SCALE GENOMIC DNA]</scope>
    <source>
        <strain evidence="1 2">UMNLJ114</strain>
    </source>
</reference>
<evidence type="ECO:0000313" key="1">
    <source>
        <dbReference type="EMBL" id="PAB55156.1"/>
    </source>
</evidence>
<comment type="caution">
    <text evidence="1">The sequence shown here is derived from an EMBL/GenBank/DDBJ whole genome shotgun (WGS) entry which is preliminary data.</text>
</comment>
<evidence type="ECO:0000313" key="2">
    <source>
        <dbReference type="Proteomes" id="UP000216008"/>
    </source>
</evidence>